<dbReference type="InterPro" id="IPR036322">
    <property type="entry name" value="WD40_repeat_dom_sf"/>
</dbReference>
<evidence type="ECO:0000256" key="2">
    <source>
        <dbReference type="ARBA" id="ARBA00022737"/>
    </source>
</evidence>
<dbReference type="SUPFAM" id="SSF50998">
    <property type="entry name" value="Quinoprotein alcohol dehydrogenase-like"/>
    <property type="match status" value="1"/>
</dbReference>
<evidence type="ECO:0000256" key="4">
    <source>
        <dbReference type="SAM" id="MobiDB-lite"/>
    </source>
</evidence>
<dbReference type="InterPro" id="IPR001680">
    <property type="entry name" value="WD40_rpt"/>
</dbReference>
<evidence type="ECO:0000313" key="6">
    <source>
        <dbReference type="EMBL" id="KAK0321852.1"/>
    </source>
</evidence>
<evidence type="ECO:0000259" key="5">
    <source>
        <dbReference type="PROSITE" id="PS50837"/>
    </source>
</evidence>
<feature type="region of interest" description="Disordered" evidence="4">
    <location>
        <begin position="19"/>
        <end position="38"/>
    </location>
</feature>
<feature type="compositionally biased region" description="Pro residues" evidence="4">
    <location>
        <begin position="21"/>
        <end position="30"/>
    </location>
</feature>
<dbReference type="PROSITE" id="PS50294">
    <property type="entry name" value="WD_REPEATS_REGION"/>
    <property type="match status" value="5"/>
</dbReference>
<dbReference type="EMBL" id="JASUXU010000019">
    <property type="protein sequence ID" value="KAK0321852.1"/>
    <property type="molecule type" value="Genomic_DNA"/>
</dbReference>
<dbReference type="Gene3D" id="2.130.10.10">
    <property type="entry name" value="YVTN repeat-like/Quinoprotein amine dehydrogenase"/>
    <property type="match status" value="5"/>
</dbReference>
<dbReference type="InterPro" id="IPR056884">
    <property type="entry name" value="NPHP3-like_N"/>
</dbReference>
<dbReference type="InterPro" id="IPR015943">
    <property type="entry name" value="WD40/YVTN_repeat-like_dom_sf"/>
</dbReference>
<sequence length="1496" mass="164918">MAPKPSKRDWLRNKLVVRSPSPLPAHPAPRPAAAATRTSSFEPAYTKNGSSILADALEALDREDRETIRTLLPTNVFTIDAALNEVHGAVCELGELCANKRWSWTYKGHKVYVHDQVDKVVQLLDKFKSVGDVVANVDPIHVGLPWAGIRLILEVALSDSHQRATLVTGLELSFHISNRLKVYLDTYTRTSPSLASDNFRKSLVNLYAHILRFLGCAIRIQQKSAVSRTAQALWDTSDLTGFEERCDTLCSRAGDGARICDSGESLRIQLQTLQEIDKIHGSLPRLQDKADLAKLITAAGATYDSSAEGELPRCLPGTRLELLKQIDDWATDPAGQRMFWLCGVAGTGKSTIARTVAESLHEDGLLGASFFFKRGRGDRSHATLLFPTIARQLADLFPEVGHMVASALDEDSLLCDKHLQPQFEKLLLQPLQQASHPSVRTASVVLVIDALDECEDGQNIMTILRLLSRIEVITSIRLRIFLTSRPELPVVLGFKKEVRGDLHHDVRLEDVEQTTIERDIRIFYELQFSQIKEDNLLYDDKISAEWPGDSTIASLVDLAKPLFIVAFTVSRYIAEADPTGRLDKMLRQNSNEPLTGLKGTYLPILEQVVAVGDARQRNIRTAEFQHIVGSIILLSNPLSTTAISSLLAISRPEIVKVLQPLSSVLNIPRTADGRIHPTTPITLFHLSFRDFLLDASLKDENKFWIETRKMHGILGKQCVRLLHSCTLREDICALNKPGARRAKVAKSTVHDSLPEAVAYACRYWVQHVVDSGEHVTDDGAVYPFLEKHLLHWMEALSWLGRASDIIHGLRALRSVTNAQSGKQLLGLLDDAIRFALSNRYIIDHAPLQTYVSALLFAPSQSLVRRMFAGGLRKYFKIMPRVPQRWGAEMQKLEGHPSSVTGLVFSPDGKTLMSGSTDCMVIWDAATGEQMQKYEHETGVSGVAFSQDGNRMASVSGDSIVIRDAATGDVTRKLIGHHDYVTAAVFSPDSKTLSSASDDGTLRLWDVETEKEMRKQELALPVVEKALAFSFDNKTLAYGSGECMIMWGVKKQKLRGHTDVITAVAFLLDGRTVVSGSRDMTARLWDIETGAEKQQFIGHTDNVSCIACSSDSRTIASGSLDQTVRLWDTGTGMETQTFTGHSSTIYAIAFSADGKTIASGGGDSTIRLWDAMMSEETQKLEGPDHSGPSLNNPVTTMCLSPDGQMVASGSLRGIMRLWDVATGEETQKPIVTNVHWITAVDISPDREILAFGSISEGFGLSDLRLGTTRLWDADLGEEIDQVSDAMRSQSGRAISVIKISPDSKTILLASKWGHATARLWNVATKKVTQRFEIYSMEGIEEGFSPEILTAVAFSPDSKTVATGSAVQMATSGLWDGIVRLWDTTSDKPTGTHCFKLRSGPKRMRFTNDGSALDTDLERVDLSLPCSLDQASPSPSIEVTMSRDDQWVQYDGSDVLWLPHEYRGDSRRNFASRDALIAVGREDGTVSCFSFEPLLGIT</sequence>
<dbReference type="InterPro" id="IPR020472">
    <property type="entry name" value="WD40_PAC1"/>
</dbReference>
<protein>
    <recommendedName>
        <fullName evidence="5">NACHT domain-containing protein</fullName>
    </recommendedName>
</protein>
<reference evidence="6" key="1">
    <citation type="submission" date="2021-12" db="EMBL/GenBank/DDBJ databases">
        <title>Black yeast isolated from Biological Soil Crust.</title>
        <authorList>
            <person name="Kurbessoian T."/>
        </authorList>
    </citation>
    <scope>NUCLEOTIDE SEQUENCE</scope>
    <source>
        <strain evidence="6">CCFEE 5208</strain>
    </source>
</reference>
<dbReference type="SUPFAM" id="SSF52540">
    <property type="entry name" value="P-loop containing nucleoside triphosphate hydrolases"/>
    <property type="match status" value="1"/>
</dbReference>
<evidence type="ECO:0000256" key="3">
    <source>
        <dbReference type="PROSITE-ProRule" id="PRU00221"/>
    </source>
</evidence>
<dbReference type="PROSITE" id="PS50837">
    <property type="entry name" value="NACHT"/>
    <property type="match status" value="1"/>
</dbReference>
<dbReference type="PROSITE" id="PS50082">
    <property type="entry name" value="WD_REPEATS_2"/>
    <property type="match status" value="6"/>
</dbReference>
<dbReference type="Proteomes" id="UP001175353">
    <property type="component" value="Unassembled WGS sequence"/>
</dbReference>
<dbReference type="Pfam" id="PF00400">
    <property type="entry name" value="WD40"/>
    <property type="match status" value="8"/>
</dbReference>
<dbReference type="PANTHER" id="PTHR19879">
    <property type="entry name" value="TRANSCRIPTION INITIATION FACTOR TFIID"/>
    <property type="match status" value="1"/>
</dbReference>
<feature type="repeat" description="WD" evidence="3">
    <location>
        <begin position="973"/>
        <end position="1014"/>
    </location>
</feature>
<dbReference type="CDD" id="cd00200">
    <property type="entry name" value="WD40"/>
    <property type="match status" value="2"/>
</dbReference>
<accession>A0AAN6J9Y6</accession>
<dbReference type="SUPFAM" id="SSF50978">
    <property type="entry name" value="WD40 repeat-like"/>
    <property type="match status" value="1"/>
</dbReference>
<dbReference type="PANTHER" id="PTHR19879:SF9">
    <property type="entry name" value="TRANSCRIPTION INITIATION FACTOR TFIID SUBUNIT 5"/>
    <property type="match status" value="1"/>
</dbReference>
<name>A0AAN6J9Y6_9PEZI</name>
<dbReference type="InterPro" id="IPR019775">
    <property type="entry name" value="WD40_repeat_CS"/>
</dbReference>
<dbReference type="InterPro" id="IPR027417">
    <property type="entry name" value="P-loop_NTPase"/>
</dbReference>
<gene>
    <name evidence="6" type="ORF">LTR82_007338</name>
    <name evidence="7" type="ORF">LTR91_002398</name>
</gene>
<comment type="caution">
    <text evidence="6">The sequence shown here is derived from an EMBL/GenBank/DDBJ whole genome shotgun (WGS) entry which is preliminary data.</text>
</comment>
<dbReference type="Gene3D" id="3.40.50.300">
    <property type="entry name" value="P-loop containing nucleotide triphosphate hydrolases"/>
    <property type="match status" value="1"/>
</dbReference>
<keyword evidence="9" id="KW-1185">Reference proteome</keyword>
<dbReference type="Proteomes" id="UP001168146">
    <property type="component" value="Unassembled WGS sequence"/>
</dbReference>
<dbReference type="InterPro" id="IPR007111">
    <property type="entry name" value="NACHT_NTPase"/>
</dbReference>
<evidence type="ECO:0000313" key="7">
    <source>
        <dbReference type="EMBL" id="KAK1010563.1"/>
    </source>
</evidence>
<dbReference type="EMBL" id="JAUJLE010000011">
    <property type="protein sequence ID" value="KAK1010563.1"/>
    <property type="molecule type" value="Genomic_DNA"/>
</dbReference>
<dbReference type="PROSITE" id="PS00678">
    <property type="entry name" value="WD_REPEATS_1"/>
    <property type="match status" value="2"/>
</dbReference>
<dbReference type="SMART" id="SM00320">
    <property type="entry name" value="WD40"/>
    <property type="match status" value="9"/>
</dbReference>
<reference evidence="7" key="2">
    <citation type="submission" date="2023-06" db="EMBL/GenBank/DDBJ databases">
        <title>Black Yeasts Isolated from many extreme environments.</title>
        <authorList>
            <person name="Coleine C."/>
            <person name="Stajich J.E."/>
            <person name="Selbmann L."/>
        </authorList>
    </citation>
    <scope>NUCLEOTIDE SEQUENCE</scope>
    <source>
        <strain evidence="7">CCFEE 5200</strain>
    </source>
</reference>
<feature type="repeat" description="WD" evidence="3">
    <location>
        <begin position="892"/>
        <end position="917"/>
    </location>
</feature>
<evidence type="ECO:0000313" key="9">
    <source>
        <dbReference type="Proteomes" id="UP001175353"/>
    </source>
</evidence>
<feature type="repeat" description="WD" evidence="3">
    <location>
        <begin position="1190"/>
        <end position="1227"/>
    </location>
</feature>
<organism evidence="6 8">
    <name type="scientific">Friedmanniomyces endolithicus</name>
    <dbReference type="NCBI Taxonomy" id="329885"/>
    <lineage>
        <taxon>Eukaryota</taxon>
        <taxon>Fungi</taxon>
        <taxon>Dikarya</taxon>
        <taxon>Ascomycota</taxon>
        <taxon>Pezizomycotina</taxon>
        <taxon>Dothideomycetes</taxon>
        <taxon>Dothideomycetidae</taxon>
        <taxon>Mycosphaerellales</taxon>
        <taxon>Teratosphaeriaceae</taxon>
        <taxon>Friedmanniomyces</taxon>
    </lineage>
</organism>
<dbReference type="InterPro" id="IPR011047">
    <property type="entry name" value="Quinoprotein_ADH-like_sf"/>
</dbReference>
<dbReference type="Pfam" id="PF24883">
    <property type="entry name" value="NPHP3_N"/>
    <property type="match status" value="1"/>
</dbReference>
<feature type="repeat" description="WD" evidence="3">
    <location>
        <begin position="1137"/>
        <end position="1178"/>
    </location>
</feature>
<evidence type="ECO:0000313" key="8">
    <source>
        <dbReference type="Proteomes" id="UP001168146"/>
    </source>
</evidence>
<dbReference type="PRINTS" id="PR00320">
    <property type="entry name" value="GPROTEINBRPT"/>
</dbReference>
<evidence type="ECO:0000256" key="1">
    <source>
        <dbReference type="ARBA" id="ARBA00022574"/>
    </source>
</evidence>
<dbReference type="Pfam" id="PF24809">
    <property type="entry name" value="DUF7708"/>
    <property type="match status" value="1"/>
</dbReference>
<proteinExistence type="predicted"/>
<keyword evidence="2" id="KW-0677">Repeat</keyword>
<feature type="repeat" description="WD" evidence="3">
    <location>
        <begin position="1095"/>
        <end position="1136"/>
    </location>
</feature>
<feature type="repeat" description="WD" evidence="3">
    <location>
        <begin position="1053"/>
        <end position="1094"/>
    </location>
</feature>
<dbReference type="InterPro" id="IPR056125">
    <property type="entry name" value="DUF7708"/>
</dbReference>
<keyword evidence="1 3" id="KW-0853">WD repeat</keyword>
<feature type="domain" description="NACHT" evidence="5">
    <location>
        <begin position="337"/>
        <end position="486"/>
    </location>
</feature>